<feature type="chain" id="PRO_5037564617" description="Fimbrillin-like protein" evidence="1">
    <location>
        <begin position="23"/>
        <end position="655"/>
    </location>
</feature>
<evidence type="ECO:0000313" key="2">
    <source>
        <dbReference type="EMBL" id="MBF1383380.1"/>
    </source>
</evidence>
<accession>A0A930MXK6</accession>
<dbReference type="Proteomes" id="UP000771736">
    <property type="component" value="Unassembled WGS sequence"/>
</dbReference>
<proteinExistence type="predicted"/>
<feature type="signal peptide" evidence="1">
    <location>
        <begin position="1"/>
        <end position="22"/>
    </location>
</feature>
<reference evidence="2" key="1">
    <citation type="submission" date="2020-04" db="EMBL/GenBank/DDBJ databases">
        <title>Deep metagenomics examines the oral microbiome during advanced dental caries in children, revealing novel taxa and co-occurrences with host molecules.</title>
        <authorList>
            <person name="Baker J.L."/>
            <person name="Morton J.T."/>
            <person name="Dinis M."/>
            <person name="Alvarez R."/>
            <person name="Tran N.C."/>
            <person name="Knight R."/>
            <person name="Edlund A."/>
        </authorList>
    </citation>
    <scope>NUCLEOTIDE SEQUENCE</scope>
    <source>
        <strain evidence="2">JCVI_44_bin.5</strain>
    </source>
</reference>
<dbReference type="RefSeq" id="WP_273158183.1">
    <property type="nucleotide sequence ID" value="NZ_JABZSJ010000001.1"/>
</dbReference>
<evidence type="ECO:0000313" key="3">
    <source>
        <dbReference type="Proteomes" id="UP000771736"/>
    </source>
</evidence>
<evidence type="ECO:0008006" key="4">
    <source>
        <dbReference type="Google" id="ProtNLM"/>
    </source>
</evidence>
<dbReference type="PROSITE" id="PS51257">
    <property type="entry name" value="PROKAR_LIPOPROTEIN"/>
    <property type="match status" value="1"/>
</dbReference>
<organism evidence="2 3">
    <name type="scientific">Prevotella aurantiaca</name>
    <dbReference type="NCBI Taxonomy" id="596085"/>
    <lineage>
        <taxon>Bacteria</taxon>
        <taxon>Pseudomonadati</taxon>
        <taxon>Bacteroidota</taxon>
        <taxon>Bacteroidia</taxon>
        <taxon>Bacteroidales</taxon>
        <taxon>Prevotellaceae</taxon>
        <taxon>Prevotella</taxon>
    </lineage>
</organism>
<name>A0A930MXK6_9BACT</name>
<sequence length="655" mass="73490">MKRNILKTTTMAMLLLALGACSDNENMNGGETEPQSYTYQIELTVVGNSADGNNNSAKAISRTLGLDNDKNVVSNWAKGDKIFAYNLSDNNTSTATAYSTLSTQAEGGKKATFKGTITSKKEMKTTDKLAFFYPAEALEGDKTVGLVNPNKITETEKGVSRVYHDASNTITSQVSLDMKQQDGTLNTIDKKFDYNWAAASPEKISNNGTEGTITKLNVSLERKVTFWGMKFKDSQGNIINNINQVKINGLRSYDILDLSNGTFVGTDDEKEYIIDVANKDNSPIQLQQDYVWVAFLAANAETNFTITVYTPDGIYTKTAKKTFLTDYDYRSNITMEKITPQPYVVVNNVKWATGNFIHYKTGNKEYWGIAPAQWWISNYADKPTLANSVNGNMVNNDENTPGSQFWYINTNEGKYIQHSNDLDLFRWGDIENALELDKTQAYKLGTAITISGSYYLDRGNTKTSNRSLAKYGDIVTYWTNDGLKNYHYAYPTVKDLKTLIEKSKTFMPGYCYTDKGNKIYGAYFSDLEFHGAKYKFPTGRKLWKFQDVTGLVLANKGLFLPITGHRDDNVSIVIFRYMGKGSEFYALYLSDYATAITTTRGLKLGSFAHVLNDPQKFEACPIRPIYIGEDVEGKPVDAANFEPFQHIIKPNARFY</sequence>
<keyword evidence="1" id="KW-0732">Signal</keyword>
<protein>
    <recommendedName>
        <fullName evidence="4">Fimbrillin-like protein</fullName>
    </recommendedName>
</protein>
<comment type="caution">
    <text evidence="2">The sequence shown here is derived from an EMBL/GenBank/DDBJ whole genome shotgun (WGS) entry which is preliminary data.</text>
</comment>
<dbReference type="EMBL" id="JABZSJ010000001">
    <property type="protein sequence ID" value="MBF1383380.1"/>
    <property type="molecule type" value="Genomic_DNA"/>
</dbReference>
<dbReference type="AlphaFoldDB" id="A0A930MXK6"/>
<evidence type="ECO:0000256" key="1">
    <source>
        <dbReference type="SAM" id="SignalP"/>
    </source>
</evidence>
<gene>
    <name evidence="2" type="ORF">HXN26_00765</name>
</gene>